<organism evidence="7 8">
    <name type="scientific">Marasmius tenuissimus</name>
    <dbReference type="NCBI Taxonomy" id="585030"/>
    <lineage>
        <taxon>Eukaryota</taxon>
        <taxon>Fungi</taxon>
        <taxon>Dikarya</taxon>
        <taxon>Basidiomycota</taxon>
        <taxon>Agaricomycotina</taxon>
        <taxon>Agaricomycetes</taxon>
        <taxon>Agaricomycetidae</taxon>
        <taxon>Agaricales</taxon>
        <taxon>Marasmiineae</taxon>
        <taxon>Marasmiaceae</taxon>
        <taxon>Marasmius</taxon>
    </lineage>
</organism>
<protein>
    <recommendedName>
        <fullName evidence="2">methionyl-tRNA formyltransferase</fullName>
        <ecNumber evidence="2">2.1.2.9</ecNumber>
    </recommendedName>
</protein>
<comment type="similarity">
    <text evidence="1">Belongs to the Fmt family.</text>
</comment>
<dbReference type="InterPro" id="IPR011034">
    <property type="entry name" value="Formyl_transferase-like_C_sf"/>
</dbReference>
<dbReference type="CDD" id="cd08646">
    <property type="entry name" value="FMT_core_Met-tRNA-FMT_N"/>
    <property type="match status" value="1"/>
</dbReference>
<dbReference type="InterPro" id="IPR002376">
    <property type="entry name" value="Formyl_transf_N"/>
</dbReference>
<sequence>MGRDEFSCLVMRELFAAKDVWQNITVATNPDEKAKHGRGVVPSPLRLLAENELDVPTHFIPQARADFKHWQPPEPFSFPDPNHLLITASFGRILPSRTLNLFTLNRRINVHPSLLPDYRGPAPIQHAILNGDKETGVCVIDMLTKKEGIDAGSIWGCRKMDVPHDATFAVMRDKLGVEGGKLLVEVLRNMITGKATQTPQAHAAQPRPAPLIEFEDALVDFATMTAESIVRRDRGIAHQRPLTIPHPHSTIGSLQIHSPSILSPSQVPKFVPTEPGMACLSKPTSSLLIRCAEGSVLSVPSLKQEGKALVDAKAWWNGAESLGLVDGKKVDLSLRE</sequence>
<dbReference type="InterPro" id="IPR041711">
    <property type="entry name" value="Met-tRNA-FMT_N"/>
</dbReference>
<gene>
    <name evidence="7" type="primary">FMT1</name>
    <name evidence="7" type="ORF">AAF712_010434</name>
</gene>
<comment type="caution">
    <text evidence="7">The sequence shown here is derived from an EMBL/GenBank/DDBJ whole genome shotgun (WGS) entry which is preliminary data.</text>
</comment>
<evidence type="ECO:0000313" key="7">
    <source>
        <dbReference type="EMBL" id="KAL0062672.1"/>
    </source>
</evidence>
<dbReference type="GO" id="GO:0004479">
    <property type="term" value="F:methionyl-tRNA formyltransferase activity"/>
    <property type="evidence" value="ECO:0007669"/>
    <property type="project" value="UniProtKB-EC"/>
</dbReference>
<dbReference type="SUPFAM" id="SSF50486">
    <property type="entry name" value="FMT C-terminal domain-like"/>
    <property type="match status" value="1"/>
</dbReference>
<evidence type="ECO:0000256" key="3">
    <source>
        <dbReference type="ARBA" id="ARBA00022679"/>
    </source>
</evidence>
<dbReference type="PANTHER" id="PTHR11138">
    <property type="entry name" value="METHIONYL-TRNA FORMYLTRANSFERASE"/>
    <property type="match status" value="1"/>
</dbReference>
<accession>A0ABR2ZLY1</accession>
<evidence type="ECO:0000256" key="1">
    <source>
        <dbReference type="ARBA" id="ARBA00010699"/>
    </source>
</evidence>
<dbReference type="PANTHER" id="PTHR11138:SF5">
    <property type="entry name" value="METHIONYL-TRNA FORMYLTRANSFERASE, MITOCHONDRIAL"/>
    <property type="match status" value="1"/>
</dbReference>
<reference evidence="7 8" key="1">
    <citation type="submission" date="2024-05" db="EMBL/GenBank/DDBJ databases">
        <title>A draft genome resource for the thread blight pathogen Marasmius tenuissimus strain MS-2.</title>
        <authorList>
            <person name="Yulfo-Soto G.E."/>
            <person name="Baruah I.K."/>
            <person name="Amoako-Attah I."/>
            <person name="Bukari Y."/>
            <person name="Meinhardt L.W."/>
            <person name="Bailey B.A."/>
            <person name="Cohen S.P."/>
        </authorList>
    </citation>
    <scope>NUCLEOTIDE SEQUENCE [LARGE SCALE GENOMIC DNA]</scope>
    <source>
        <strain evidence="7 8">MS-2</strain>
    </source>
</reference>
<keyword evidence="4" id="KW-0648">Protein biosynthesis</keyword>
<proteinExistence type="inferred from homology"/>
<dbReference type="InterPro" id="IPR036477">
    <property type="entry name" value="Formyl_transf_N_sf"/>
</dbReference>
<dbReference type="Pfam" id="PF00551">
    <property type="entry name" value="Formyl_trans_N"/>
    <property type="match status" value="1"/>
</dbReference>
<feature type="domain" description="Formyl transferase N-terminal" evidence="5">
    <location>
        <begin position="84"/>
        <end position="187"/>
    </location>
</feature>
<dbReference type="EMBL" id="JBBXMP010000099">
    <property type="protein sequence ID" value="KAL0062672.1"/>
    <property type="molecule type" value="Genomic_DNA"/>
</dbReference>
<evidence type="ECO:0000256" key="2">
    <source>
        <dbReference type="ARBA" id="ARBA00012261"/>
    </source>
</evidence>
<dbReference type="InterPro" id="IPR005793">
    <property type="entry name" value="Formyl_trans_C"/>
</dbReference>
<keyword evidence="3 7" id="KW-0808">Transferase</keyword>
<dbReference type="Pfam" id="PF02911">
    <property type="entry name" value="Formyl_trans_C"/>
    <property type="match status" value="1"/>
</dbReference>
<dbReference type="EC" id="2.1.2.9" evidence="2"/>
<dbReference type="Gene3D" id="3.40.50.12230">
    <property type="match status" value="1"/>
</dbReference>
<evidence type="ECO:0000256" key="4">
    <source>
        <dbReference type="ARBA" id="ARBA00022917"/>
    </source>
</evidence>
<feature type="domain" description="Formyl transferase C-terminal" evidence="6">
    <location>
        <begin position="212"/>
        <end position="319"/>
    </location>
</feature>
<keyword evidence="8" id="KW-1185">Reference proteome</keyword>
<evidence type="ECO:0000259" key="6">
    <source>
        <dbReference type="Pfam" id="PF02911"/>
    </source>
</evidence>
<name>A0ABR2ZLY1_9AGAR</name>
<evidence type="ECO:0000259" key="5">
    <source>
        <dbReference type="Pfam" id="PF00551"/>
    </source>
</evidence>
<evidence type="ECO:0000313" key="8">
    <source>
        <dbReference type="Proteomes" id="UP001437256"/>
    </source>
</evidence>
<dbReference type="SUPFAM" id="SSF53328">
    <property type="entry name" value="Formyltransferase"/>
    <property type="match status" value="1"/>
</dbReference>
<dbReference type="Proteomes" id="UP001437256">
    <property type="component" value="Unassembled WGS sequence"/>
</dbReference>